<comment type="caution">
    <text evidence="2">The sequence shown here is derived from an EMBL/GenBank/DDBJ whole genome shotgun (WGS) entry which is preliminary data.</text>
</comment>
<dbReference type="EMBL" id="BKCJ010003709">
    <property type="protein sequence ID" value="GEU56717.1"/>
    <property type="molecule type" value="Genomic_DNA"/>
</dbReference>
<protein>
    <submittedName>
        <fullName evidence="2">Uncharacterized protein</fullName>
    </submittedName>
</protein>
<name>A0A6L2L786_TANCI</name>
<evidence type="ECO:0000313" key="2">
    <source>
        <dbReference type="EMBL" id="GEU56717.1"/>
    </source>
</evidence>
<accession>A0A6L2L786</accession>
<organism evidence="2">
    <name type="scientific">Tanacetum cinerariifolium</name>
    <name type="common">Dalmatian daisy</name>
    <name type="synonym">Chrysanthemum cinerariifolium</name>
    <dbReference type="NCBI Taxonomy" id="118510"/>
    <lineage>
        <taxon>Eukaryota</taxon>
        <taxon>Viridiplantae</taxon>
        <taxon>Streptophyta</taxon>
        <taxon>Embryophyta</taxon>
        <taxon>Tracheophyta</taxon>
        <taxon>Spermatophyta</taxon>
        <taxon>Magnoliopsida</taxon>
        <taxon>eudicotyledons</taxon>
        <taxon>Gunneridae</taxon>
        <taxon>Pentapetalae</taxon>
        <taxon>asterids</taxon>
        <taxon>campanulids</taxon>
        <taxon>Asterales</taxon>
        <taxon>Asteraceae</taxon>
        <taxon>Asteroideae</taxon>
        <taxon>Anthemideae</taxon>
        <taxon>Anthemidinae</taxon>
        <taxon>Tanacetum</taxon>
    </lineage>
</organism>
<dbReference type="AlphaFoldDB" id="A0A6L2L786"/>
<evidence type="ECO:0000256" key="1">
    <source>
        <dbReference type="SAM" id="MobiDB-lite"/>
    </source>
</evidence>
<proteinExistence type="predicted"/>
<reference evidence="2" key="1">
    <citation type="journal article" date="2019" name="Sci. Rep.">
        <title>Draft genome of Tanacetum cinerariifolium, the natural source of mosquito coil.</title>
        <authorList>
            <person name="Yamashiro T."/>
            <person name="Shiraishi A."/>
            <person name="Satake H."/>
            <person name="Nakayama K."/>
        </authorList>
    </citation>
    <scope>NUCLEOTIDE SEQUENCE</scope>
</reference>
<feature type="region of interest" description="Disordered" evidence="1">
    <location>
        <begin position="1"/>
        <end position="27"/>
    </location>
</feature>
<sequence length="88" mass="10045">MHHLKPQTVESREGLMRNRLKNGGKNTRIGCLRSMVQQEHASVEEHAWSHMMETGVAGRVRPFGIEITNVECVEATMLNEETRLKIAF</sequence>
<gene>
    <name evidence="2" type="ORF">Tci_028695</name>
</gene>